<protein>
    <recommendedName>
        <fullName evidence="1">Retrotransposon gag domain-containing protein</fullName>
    </recommendedName>
</protein>
<reference evidence="2" key="1">
    <citation type="submission" date="2015-06" db="UniProtKB">
        <authorList>
            <consortium name="EnsemblPlants"/>
        </authorList>
    </citation>
    <scope>IDENTIFICATION</scope>
</reference>
<proteinExistence type="predicted"/>
<evidence type="ECO:0000259" key="1">
    <source>
        <dbReference type="Pfam" id="PF03732"/>
    </source>
</evidence>
<name>N1QY73_AEGTA</name>
<sequence>MHWDELCTALGMKFGREQYQVHLRQFRLLKQTGTVHEYMLQFEEIMHHLLAHNLAFDPVFFTTQFLEGLKHEIRVERDTSRRCSRGGHENRADAVLEAAMKTGLKAREEVYATLLEQLLASFANPLEDSQLREWECPPKPHYSLTEKRSGPRQDPKCPFFLINLKVSAKAAQISWSMKKYPRFPRERAMHDALRVARLGTGTQGFLVEQAGEGGQPGALSYFIDATYSGWPRPKEGIFEEGSSVPLREVAVIKRLPGGDGISVMSYVHGLGVKLDDILFVLHVPSAAMPLRFTEQYFRVSENFEEIPLYAPAGLDFIDINVPVKNLIKKLYQLYLQEEQEKNIKREKHDHQGSEELVCSPEEFMLQRHEQEGEKLERLRRRREESKKHRDLRKEMKEAVHRIKDAARTSEEEEQHEEEYDPMLLRSCFKKNVVW</sequence>
<feature type="domain" description="Retrotransposon gag" evidence="1">
    <location>
        <begin position="2"/>
        <end position="70"/>
    </location>
</feature>
<dbReference type="InterPro" id="IPR005162">
    <property type="entry name" value="Retrotrans_gag_dom"/>
</dbReference>
<dbReference type="AlphaFoldDB" id="N1QY73"/>
<evidence type="ECO:0000313" key="2">
    <source>
        <dbReference type="EnsemblPlants" id="EMT15878"/>
    </source>
</evidence>
<accession>N1QY73</accession>
<organism evidence="2">
    <name type="scientific">Aegilops tauschii</name>
    <name type="common">Tausch's goatgrass</name>
    <name type="synonym">Aegilops squarrosa</name>
    <dbReference type="NCBI Taxonomy" id="37682"/>
    <lineage>
        <taxon>Eukaryota</taxon>
        <taxon>Viridiplantae</taxon>
        <taxon>Streptophyta</taxon>
        <taxon>Embryophyta</taxon>
        <taxon>Tracheophyta</taxon>
        <taxon>Spermatophyta</taxon>
        <taxon>Magnoliopsida</taxon>
        <taxon>Liliopsida</taxon>
        <taxon>Poales</taxon>
        <taxon>Poaceae</taxon>
        <taxon>BOP clade</taxon>
        <taxon>Pooideae</taxon>
        <taxon>Triticodae</taxon>
        <taxon>Triticeae</taxon>
        <taxon>Triticinae</taxon>
        <taxon>Aegilops</taxon>
    </lineage>
</organism>
<dbReference type="EnsemblPlants" id="EMT15878">
    <property type="protein sequence ID" value="EMT15878"/>
    <property type="gene ID" value="F775_01413"/>
</dbReference>
<dbReference type="Pfam" id="PF03732">
    <property type="entry name" value="Retrotrans_gag"/>
    <property type="match status" value="1"/>
</dbReference>